<proteinExistence type="predicted"/>
<organism evidence="1 2">
    <name type="scientific">Pyrenophora tritici-repentis</name>
    <dbReference type="NCBI Taxonomy" id="45151"/>
    <lineage>
        <taxon>Eukaryota</taxon>
        <taxon>Fungi</taxon>
        <taxon>Dikarya</taxon>
        <taxon>Ascomycota</taxon>
        <taxon>Pezizomycotina</taxon>
        <taxon>Dothideomycetes</taxon>
        <taxon>Pleosporomycetidae</taxon>
        <taxon>Pleosporales</taxon>
        <taxon>Pleosporineae</taxon>
        <taxon>Pleosporaceae</taxon>
        <taxon>Pyrenophora</taxon>
    </lineage>
</organism>
<dbReference type="Proteomes" id="UP000245464">
    <property type="component" value="Chromosome 5"/>
</dbReference>
<dbReference type="KEGG" id="ptrr:90956653"/>
<reference evidence="1" key="1">
    <citation type="journal article" date="2018" name="BMC Genomics">
        <title>Comparative genomics of the wheat fungal pathogen Pyrenophora tritici-repentis reveals chromosomal variations and genome plasticity.</title>
        <authorList>
            <person name="Moolhuijzen P."/>
            <person name="See P.T."/>
            <person name="Hane J.K."/>
            <person name="Shi G."/>
            <person name="Liu Z."/>
            <person name="Oliver R.P."/>
            <person name="Moffat C.S."/>
        </authorList>
    </citation>
    <scope>NUCLEOTIDE SEQUENCE [LARGE SCALE GENOMIC DNA]</scope>
    <source>
        <strain evidence="1">M4</strain>
    </source>
</reference>
<comment type="caution">
    <text evidence="1">The sequence shown here is derived from an EMBL/GenBank/DDBJ whole genome shotgun (WGS) entry which is preliminary data.</text>
</comment>
<sequence length="87" mass="9821">MGTNELGITLFLPPSLYPPPRSTFAKLFPSFRRAKAYKPKLWTISETLEGTFSDGWGTMYADLCAGSKRRAIYVAYEDNHRSMTSHA</sequence>
<accession>A0A834VNQ4</accession>
<evidence type="ECO:0000313" key="1">
    <source>
        <dbReference type="EMBL" id="KAF7570520.1"/>
    </source>
</evidence>
<protein>
    <submittedName>
        <fullName evidence="1">Uncharacterized protein</fullName>
    </submittedName>
</protein>
<dbReference type="EMBL" id="NQIK02000005">
    <property type="protein sequence ID" value="KAF7570520.1"/>
    <property type="molecule type" value="Genomic_DNA"/>
</dbReference>
<name>A0A834VNQ4_9PLEO</name>
<evidence type="ECO:0000313" key="2">
    <source>
        <dbReference type="Proteomes" id="UP000245464"/>
    </source>
</evidence>
<dbReference type="GeneID" id="90956653"/>
<dbReference type="AlphaFoldDB" id="A0A834VNQ4"/>
<dbReference type="RefSeq" id="XP_065962073.1">
    <property type="nucleotide sequence ID" value="XM_066107624.1"/>
</dbReference>
<gene>
    <name evidence="1" type="ORF">PtrM4_105220</name>
</gene>